<proteinExistence type="predicted"/>
<gene>
    <name evidence="2" type="primary">SHL2</name>
    <name evidence="2" type="ORF">SNAT2548_LOCUS35104</name>
</gene>
<feature type="signal peptide" evidence="1">
    <location>
        <begin position="1"/>
        <end position="17"/>
    </location>
</feature>
<evidence type="ECO:0000313" key="3">
    <source>
        <dbReference type="Proteomes" id="UP000604046"/>
    </source>
</evidence>
<reference evidence="2" key="1">
    <citation type="submission" date="2021-02" db="EMBL/GenBank/DDBJ databases">
        <authorList>
            <person name="Dougan E. K."/>
            <person name="Rhodes N."/>
            <person name="Thang M."/>
            <person name="Chan C."/>
        </authorList>
    </citation>
    <scope>NUCLEOTIDE SEQUENCE</scope>
</reference>
<organism evidence="2 3">
    <name type="scientific">Symbiodinium natans</name>
    <dbReference type="NCBI Taxonomy" id="878477"/>
    <lineage>
        <taxon>Eukaryota</taxon>
        <taxon>Sar</taxon>
        <taxon>Alveolata</taxon>
        <taxon>Dinophyceae</taxon>
        <taxon>Suessiales</taxon>
        <taxon>Symbiodiniaceae</taxon>
        <taxon>Symbiodinium</taxon>
    </lineage>
</organism>
<keyword evidence="3" id="KW-1185">Reference proteome</keyword>
<accession>A0A812VE60</accession>
<comment type="caution">
    <text evidence="2">The sequence shown here is derived from an EMBL/GenBank/DDBJ whole genome shotgun (WGS) entry which is preliminary data.</text>
</comment>
<sequence>MCFWHAALLLRLTTVAGTFPLGSLYSTGLRALAHRSKTGADYDLDLLERLLSSKADACCDLPTMRKMRRDFDSSDFHDWSGVPDVRRASDQLTYFLALELVSNSEAGSAALQKWVKSQKIHIVNSLEWPDGHDRAYDGCPGVFAMVSLCMAESLIVKLLPVASADAHWTTWASTMREILQLFVPVGQLIRRHVRSTSYDPASPLHEAMLYWHARARRRLGILHVSFSEPWYPKPGKLRLWLRLGDMLRTFISAGRPAQVPVGRTPATLPDQLQIITQRNTFGQTGGMGLGSSSHAQRSALGDLVQALRAVRRRFSSREELPKELETMWWPIKGSAIAMLRHGAWHGNLAKGKVDIVDIDMDFSILVGSPALWFKICVFLTDFLISKGWEGCSHHTFGWYLSGHGPEGTAWNVPSPNQTTMDGRGASLLTCAKLHPSSNAWVQFELLWNKVMQLVQPGKAGQEDCDACAGRTPDVNNGCDNFPKGPEVWLRKLFWLKEKVRQHMLTGLPSQLHGFVVTTNVVCEIGSNRCFLAGTYPHQCWSGGIPLGCIYPQKRCGAYNVSVACARCNRHEIKWFNHGKYWARHPSRPCLALPMIFGRSEHSVSRGLYHDRNWVDGRNLLLHQDGITDEDVQVLETTSQMLRSRGFDTFGPEDRAECAPAVDGRRSSILVIDADACLPDCNYSFQSGETGSEGYRGY</sequence>
<evidence type="ECO:0000313" key="2">
    <source>
        <dbReference type="EMBL" id="CAE7617407.1"/>
    </source>
</evidence>
<name>A0A812VE60_9DINO</name>
<dbReference type="Proteomes" id="UP000604046">
    <property type="component" value="Unassembled WGS sequence"/>
</dbReference>
<keyword evidence="1" id="KW-0732">Signal</keyword>
<evidence type="ECO:0000256" key="1">
    <source>
        <dbReference type="SAM" id="SignalP"/>
    </source>
</evidence>
<dbReference type="EMBL" id="CAJNDS010002845">
    <property type="protein sequence ID" value="CAE7617407.1"/>
    <property type="molecule type" value="Genomic_DNA"/>
</dbReference>
<dbReference type="OrthoDB" id="10641858at2759"/>
<dbReference type="AlphaFoldDB" id="A0A812VE60"/>
<protein>
    <submittedName>
        <fullName evidence="2">SHL2 protein</fullName>
    </submittedName>
</protein>
<feature type="chain" id="PRO_5032827828" evidence="1">
    <location>
        <begin position="18"/>
        <end position="697"/>
    </location>
</feature>